<dbReference type="NCBIfam" id="NF033708">
    <property type="entry name" value="T9SS_Cterm_ChiA"/>
    <property type="match status" value="1"/>
</dbReference>
<organism evidence="2 3">
    <name type="scientific">Flavobacterium fructosi</name>
    <dbReference type="NCBI Taxonomy" id="3230416"/>
    <lineage>
        <taxon>Bacteria</taxon>
        <taxon>Pseudomonadati</taxon>
        <taxon>Bacteroidota</taxon>
        <taxon>Flavobacteriia</taxon>
        <taxon>Flavobacteriales</taxon>
        <taxon>Flavobacteriaceae</taxon>
        <taxon>Flavobacterium</taxon>
    </lineage>
</organism>
<dbReference type="EMBL" id="JBHZQA010000002">
    <property type="protein sequence ID" value="MFE3847058.1"/>
    <property type="molecule type" value="Genomic_DNA"/>
</dbReference>
<evidence type="ECO:0000313" key="2">
    <source>
        <dbReference type="EMBL" id="MFE3847058.1"/>
    </source>
</evidence>
<accession>A0ABW6HK41</accession>
<evidence type="ECO:0000256" key="1">
    <source>
        <dbReference type="SAM" id="SignalP"/>
    </source>
</evidence>
<gene>
    <name evidence="2" type="ORF">ACFX5D_03635</name>
</gene>
<feature type="signal peptide" evidence="1">
    <location>
        <begin position="1"/>
        <end position="20"/>
    </location>
</feature>
<comment type="caution">
    <text evidence="2">The sequence shown here is derived from an EMBL/GenBank/DDBJ whole genome shotgun (WGS) entry which is preliminary data.</text>
</comment>
<proteinExistence type="predicted"/>
<name>A0ABW6HK41_9FLAO</name>
<reference evidence="2 3" key="1">
    <citation type="submission" date="2024-06" db="EMBL/GenBank/DDBJ databases">
        <title>Flavobacterium spp. isolated from glacier.</title>
        <authorList>
            <person name="Han D."/>
        </authorList>
    </citation>
    <scope>NUCLEOTIDE SEQUENCE [LARGE SCALE GENOMIC DNA]</scope>
    <source>
        <strain evidence="2 3">LB3P45</strain>
    </source>
</reference>
<keyword evidence="1" id="KW-0732">Signal</keyword>
<dbReference type="RefSeq" id="WP_379856897.1">
    <property type="nucleotide sequence ID" value="NZ_JBHZQA010000002.1"/>
</dbReference>
<feature type="chain" id="PRO_5047031186" evidence="1">
    <location>
        <begin position="21"/>
        <end position="1140"/>
    </location>
</feature>
<evidence type="ECO:0000313" key="3">
    <source>
        <dbReference type="Proteomes" id="UP001600039"/>
    </source>
</evidence>
<keyword evidence="3" id="KW-1185">Reference proteome</keyword>
<protein>
    <submittedName>
        <fullName evidence="2">T9SS sorting signal type C domain-containing protein</fullName>
    </submittedName>
</protein>
<sequence length="1140" mass="120728">MIKKLLFNILIVLLPTVVFAQKTYNSTSGNWNVAANWTPNGVPTLTDDVIIPSGKTVTVTANASANNLVIIGTGVLTVNNGITLTVYGNVNIDSGAQFNSGTGNSDSAIIKVYGDFINQGTANFWKSTVVIGGNLITASTILQNNGNIIVGGNVSGVIGGSGTGIVYPVNPNATVTVTGDATEKPAGTIPTDPTLISLMNEVIYGSNCSFTITGTTNVSACIGATAIFTVSTSGSSPSYQWEVNMGSGWSDLSNNAFYSGVNTANLGVNNITAGMNNYKFRAKITAGGCTEKGNYGFLTVRTSPSITTQPINQLDCEKRSVNFSVVAAGTGLTYSWKYKKLADASFTTITVGTSNVSNPETSTISIANIGSAQFPNGTQFQVVVSNGTCDVSSSLATLSVNLITDITSGTTVTLCYGSNHFYTVTIMDPSNVVSYKWKKSVTSGVWNDVVDGTHYSGTSTATLNIINGTPNESAEYRVYITFRSSGADCNVSSDSRTRALTFLPLLLTPATLIAQPTCSTPTGGISVTVQSANDTYSFDNGATYQASNVKIGLVAGTYNVIIKNIGGCISSAMNCVIAGTVVTTWNGSAWSPSAPKSIDKMILNGNYLSTGDISGCSCQINSGAVVINSGHTLSLTNELTVSGGSLTFENNSSLVQINDVVNTGNITYKRITTPIRKFDYTYWSSPVVGYTLGGVSPNTSLFYSFDAAADNWKPESATTVMSKGMGYIVRGPQNYDPVTAAAFPAVFVGVPNNGAFSLTGISADKLYLIGNPYPSALDAYKFLTDNSSVLDGTLYFWTHNTAIQLATNITNGSAGSGTYAYTSDDYAAYNLTGGVGTSALSDSNHSVAGVDLGLKPSGKIASGQAFFAGTQLSPTSNQIVFNNTMRVGVGSITGNNSQFFKITKNEKITNAIEKHRIWLNLTNTQGAFKQMLVGYVTNATNEYDNSFDGESFDGNDFVDFYSVNEDKNLTIQGRALPFDENDEVPLGYSSTIKGAFSITIDEVDGLLASQDIFIEDKSATIVQNLKQGAYNFSTEAGTFNDRFVLRYNNINTNKSLGTYSVERLNSSVVVSNKNKHIKINSSDEIINKVQVFDLLGNSIYQKNNVNSNESVITNLAINHQIVLVKIVLQNGKTVTKKIVN</sequence>
<dbReference type="Proteomes" id="UP001600039">
    <property type="component" value="Unassembled WGS sequence"/>
</dbReference>